<sequence length="892" mass="96953">MNKKMSYGLIAVSTLLASLPATLASANDENLKTTKDIQPVSTNTEKHAEKNETKKISPYDIKLFSIHNLNGFDSGADALYRNFDLTTQLTVDYPYDPYKDKLTYEIVSGPANLGQGEIQIPYGGTIDFSDATTYPDGEYVLSLRSYVIDEFGSLFDTGRVKMNIERVAATIDITGTFDKINPSTITVGSDKTTASNIWKIIDEAGNVVATESSAAVPQATLNQLPEGVYTVQTTATLISKYGNPVLDTTTDSFLIRHPESTTSVVGTYNPTSITGTKKITESTLTWEVKDSSGTVLINGTGNTVPVEQTNALGDGSYSVFFTEHSPENETSVSEGSFKIRHPETTISIDKPINPEKVTGTQKIADSTLTWQLLNEAGAVVLSGNGPIISEKQLASLAGGKYEATFTETSPEGETHVSTDKFLVRHPETTTTIDRPFNPHSIKGTQTIAESVLTWVLKDESGKLIESGSGTDVPTSLLDKLAIGTYVVTYTEMSPENETHSSQGEFTIRHPETTTTINKPFNPDKITGTQTISDSELVWILTDAQGAIIKSGTGFDIPTDFLAQLKPGSYHVTFAEKSPEGEMHTSTGDFIVRHPETTTTVNKPFNPNKITGTQTMTESELTWVITDKNGAEVMSGIGSEVPEKELLALLAGDYTVTFTEISPEDETHSSHDVFTVRHPEATLTIDKNINPEKITGTQTIEDSTLTWEILDIEGNVLFSGIGSEISNLVELLKGLDEGSYFATLTETSPEGEIHSVINGFQLVSEVISPPLPEPTLPEPTLPEPTLPEPTLPEPTLPDQTNEQQEKIDSGDDSEEFILLHEKEEFSYVEYEVFDENTADSSQTIVPTSTIAETTKNNTSLLPKTGDKQSPLLPLLGIAVVASSLVMLRRRNKN</sequence>
<gene>
    <name evidence="10" type="ORF">CNY62_09135</name>
</gene>
<proteinExistence type="predicted"/>
<dbReference type="RefSeq" id="WP_069125130.1">
    <property type="nucleotide sequence ID" value="NZ_CP023483.1"/>
</dbReference>
<evidence type="ECO:0000259" key="9">
    <source>
        <dbReference type="PROSITE" id="PS50847"/>
    </source>
</evidence>
<evidence type="ECO:0000256" key="8">
    <source>
        <dbReference type="SAM" id="SignalP"/>
    </source>
</evidence>
<name>A0A1D2LE09_BROTH</name>
<dbReference type="KEGG" id="bths:CNY62_09135"/>
<evidence type="ECO:0000256" key="4">
    <source>
        <dbReference type="ARBA" id="ARBA00022729"/>
    </source>
</evidence>
<dbReference type="OrthoDB" id="176752at2"/>
<keyword evidence="11" id="KW-1185">Reference proteome</keyword>
<dbReference type="AlphaFoldDB" id="A0A1D2LE09"/>
<dbReference type="InterPro" id="IPR019931">
    <property type="entry name" value="LPXTG_anchor"/>
</dbReference>
<evidence type="ECO:0000256" key="5">
    <source>
        <dbReference type="ARBA" id="ARBA00023088"/>
    </source>
</evidence>
<feature type="region of interest" description="Disordered" evidence="6">
    <location>
        <begin position="767"/>
        <end position="810"/>
    </location>
</feature>
<keyword evidence="7" id="KW-0472">Membrane</keyword>
<reference evidence="10 11" key="1">
    <citation type="submission" date="2017-09" db="EMBL/GenBank/DDBJ databases">
        <title>Complete Genome Sequences of Two Strains of the Meat Spoilage Bacterium Brochothrix thermosphacta Isolated from Ground Chicken.</title>
        <authorList>
            <person name="Paoli G.C."/>
            <person name="Wijey C."/>
            <person name="Chen C.-Y."/>
            <person name="Nguyen L."/>
            <person name="Yan X."/>
            <person name="Irwin P.L."/>
        </authorList>
    </citation>
    <scope>NUCLEOTIDE SEQUENCE [LARGE SCALE GENOMIC DNA]</scope>
    <source>
        <strain evidence="10 11">BI</strain>
    </source>
</reference>
<keyword evidence="7" id="KW-0812">Transmembrane</keyword>
<keyword evidence="5" id="KW-0572">Peptidoglycan-anchor</keyword>
<dbReference type="NCBIfam" id="TIGR01167">
    <property type="entry name" value="LPXTG_anchor"/>
    <property type="match status" value="1"/>
</dbReference>
<keyword evidence="7" id="KW-1133">Transmembrane helix</keyword>
<dbReference type="Pfam" id="PF00746">
    <property type="entry name" value="Gram_pos_anchor"/>
    <property type="match status" value="1"/>
</dbReference>
<evidence type="ECO:0000313" key="10">
    <source>
        <dbReference type="EMBL" id="ATF26540.1"/>
    </source>
</evidence>
<comment type="subcellular location">
    <subcellularLocation>
        <location evidence="1">Secreted</location>
        <location evidence="1">Cell wall</location>
        <topology evidence="1">Peptidoglycan-anchor</topology>
    </subcellularLocation>
</comment>
<evidence type="ECO:0000256" key="7">
    <source>
        <dbReference type="SAM" id="Phobius"/>
    </source>
</evidence>
<feature type="transmembrane region" description="Helical" evidence="7">
    <location>
        <begin position="869"/>
        <end position="886"/>
    </location>
</feature>
<feature type="chain" id="PRO_5030026257" description="Gram-positive cocci surface proteins LPxTG domain-containing protein" evidence="8">
    <location>
        <begin position="27"/>
        <end position="892"/>
    </location>
</feature>
<accession>A0A1D2LE09</accession>
<feature type="signal peptide" evidence="8">
    <location>
        <begin position="1"/>
        <end position="26"/>
    </location>
</feature>
<evidence type="ECO:0000256" key="3">
    <source>
        <dbReference type="ARBA" id="ARBA00022525"/>
    </source>
</evidence>
<keyword evidence="2" id="KW-0134">Cell wall</keyword>
<dbReference type="Proteomes" id="UP000243591">
    <property type="component" value="Chromosome"/>
</dbReference>
<dbReference type="EMBL" id="CP023483">
    <property type="protein sequence ID" value="ATF26540.1"/>
    <property type="molecule type" value="Genomic_DNA"/>
</dbReference>
<keyword evidence="3" id="KW-0964">Secreted</keyword>
<feature type="compositionally biased region" description="Pro residues" evidence="6">
    <location>
        <begin position="768"/>
        <end position="794"/>
    </location>
</feature>
<evidence type="ECO:0000256" key="1">
    <source>
        <dbReference type="ARBA" id="ARBA00004168"/>
    </source>
</evidence>
<protein>
    <recommendedName>
        <fullName evidence="9">Gram-positive cocci surface proteins LPxTG domain-containing protein</fullName>
    </recommendedName>
</protein>
<evidence type="ECO:0000313" key="11">
    <source>
        <dbReference type="Proteomes" id="UP000243591"/>
    </source>
</evidence>
<evidence type="ECO:0000256" key="6">
    <source>
        <dbReference type="SAM" id="MobiDB-lite"/>
    </source>
</evidence>
<organism evidence="10 11">
    <name type="scientific">Brochothrix thermosphacta</name>
    <name type="common">Microbacterium thermosphactum</name>
    <dbReference type="NCBI Taxonomy" id="2756"/>
    <lineage>
        <taxon>Bacteria</taxon>
        <taxon>Bacillati</taxon>
        <taxon>Bacillota</taxon>
        <taxon>Bacilli</taxon>
        <taxon>Bacillales</taxon>
        <taxon>Listeriaceae</taxon>
        <taxon>Brochothrix</taxon>
    </lineage>
</organism>
<dbReference type="STRING" id="2756.BFR44_08165"/>
<feature type="domain" description="Gram-positive cocci surface proteins LPxTG" evidence="9">
    <location>
        <begin position="860"/>
        <end position="892"/>
    </location>
</feature>
<keyword evidence="4 8" id="KW-0732">Signal</keyword>
<evidence type="ECO:0000256" key="2">
    <source>
        <dbReference type="ARBA" id="ARBA00022512"/>
    </source>
</evidence>
<dbReference type="PROSITE" id="PS50847">
    <property type="entry name" value="GRAM_POS_ANCHORING"/>
    <property type="match status" value="1"/>
</dbReference>